<accession>A0A382FGR8</accession>
<dbReference type="GO" id="GO:0050385">
    <property type="term" value="F:ureidoglycolate lyase activity"/>
    <property type="evidence" value="ECO:0007669"/>
    <property type="project" value="UniProtKB-EC"/>
</dbReference>
<dbReference type="PANTHER" id="PTHR21221">
    <property type="entry name" value="UREIDOGLYCOLATE HYDROLASE"/>
    <property type="match status" value="1"/>
</dbReference>
<dbReference type="InterPro" id="IPR024060">
    <property type="entry name" value="Ureidoglycolate_lyase_dom_sf"/>
</dbReference>
<gene>
    <name evidence="5" type="ORF">METZ01_LOCUS214171</name>
</gene>
<dbReference type="Gene3D" id="2.60.120.480">
    <property type="entry name" value="Ureidoglycolate hydrolase"/>
    <property type="match status" value="1"/>
</dbReference>
<dbReference type="InterPro" id="IPR007247">
    <property type="entry name" value="Ureidogly_lyase"/>
</dbReference>
<evidence type="ECO:0000256" key="4">
    <source>
        <dbReference type="ARBA" id="ARBA00047684"/>
    </source>
</evidence>
<evidence type="ECO:0008006" key="6">
    <source>
        <dbReference type="Google" id="ProtNLM"/>
    </source>
</evidence>
<reference evidence="5" key="1">
    <citation type="submission" date="2018-05" db="EMBL/GenBank/DDBJ databases">
        <authorList>
            <person name="Lanie J.A."/>
            <person name="Ng W.-L."/>
            <person name="Kazmierczak K.M."/>
            <person name="Andrzejewski T.M."/>
            <person name="Davidsen T.M."/>
            <person name="Wayne K.J."/>
            <person name="Tettelin H."/>
            <person name="Glass J.I."/>
            <person name="Rusch D."/>
            <person name="Podicherti R."/>
            <person name="Tsui H.-C.T."/>
            <person name="Winkler M.E."/>
        </authorList>
    </citation>
    <scope>NUCLEOTIDE SEQUENCE</scope>
</reference>
<dbReference type="PANTHER" id="PTHR21221:SF1">
    <property type="entry name" value="UREIDOGLYCOLATE LYASE"/>
    <property type="match status" value="1"/>
</dbReference>
<dbReference type="InterPro" id="IPR011051">
    <property type="entry name" value="RmlC_Cupin_sf"/>
</dbReference>
<protein>
    <recommendedName>
        <fullName evidence="6">Ureidoglycolate hydrolase</fullName>
    </recommendedName>
</protein>
<dbReference type="EMBL" id="UINC01049478">
    <property type="protein sequence ID" value="SVB61317.1"/>
    <property type="molecule type" value="Genomic_DNA"/>
</dbReference>
<dbReference type="GO" id="GO:0004848">
    <property type="term" value="F:ureidoglycolate hydrolase activity"/>
    <property type="evidence" value="ECO:0007669"/>
    <property type="project" value="InterPro"/>
</dbReference>
<comment type="subunit">
    <text evidence="1">Homodimer.</text>
</comment>
<sequence length="140" mass="15981">MDINEGYAKRFDDLAKINTSKDKGKTVVSIFSALKRSFPMKIDMMEKHPLGSQMFVPMKETIFLSFVAPPANVPEINKIQSFIIPPKMGINYKPGIWHFPLISTEDTDFLVIDRKGSGSNIITHKFDDEKIILKYEKKIS</sequence>
<name>A0A382FGR8_9ZZZZ</name>
<dbReference type="SUPFAM" id="SSF51182">
    <property type="entry name" value="RmlC-like cupins"/>
    <property type="match status" value="1"/>
</dbReference>
<evidence type="ECO:0000256" key="3">
    <source>
        <dbReference type="ARBA" id="ARBA00023239"/>
    </source>
</evidence>
<evidence type="ECO:0000256" key="2">
    <source>
        <dbReference type="ARBA" id="ARBA00022631"/>
    </source>
</evidence>
<keyword evidence="2" id="KW-0659">Purine metabolism</keyword>
<evidence type="ECO:0000256" key="1">
    <source>
        <dbReference type="ARBA" id="ARBA00011738"/>
    </source>
</evidence>
<proteinExistence type="predicted"/>
<comment type="catalytic activity">
    <reaction evidence="4">
        <text>(S)-ureidoglycolate = urea + glyoxylate</text>
        <dbReference type="Rhea" id="RHEA:11304"/>
        <dbReference type="ChEBI" id="CHEBI:16199"/>
        <dbReference type="ChEBI" id="CHEBI:36655"/>
        <dbReference type="ChEBI" id="CHEBI:57296"/>
        <dbReference type="EC" id="4.3.2.3"/>
    </reaction>
</comment>
<dbReference type="PIRSF" id="PIRSF017306">
    <property type="entry name" value="Ureidogly_hydro"/>
    <property type="match status" value="1"/>
</dbReference>
<organism evidence="5">
    <name type="scientific">marine metagenome</name>
    <dbReference type="NCBI Taxonomy" id="408172"/>
    <lineage>
        <taxon>unclassified sequences</taxon>
        <taxon>metagenomes</taxon>
        <taxon>ecological metagenomes</taxon>
    </lineage>
</organism>
<dbReference type="AlphaFoldDB" id="A0A382FGR8"/>
<dbReference type="InterPro" id="IPR047233">
    <property type="entry name" value="UAH_cupin"/>
</dbReference>
<dbReference type="GO" id="GO:0000256">
    <property type="term" value="P:allantoin catabolic process"/>
    <property type="evidence" value="ECO:0007669"/>
    <property type="project" value="InterPro"/>
</dbReference>
<evidence type="ECO:0000313" key="5">
    <source>
        <dbReference type="EMBL" id="SVB61317.1"/>
    </source>
</evidence>
<keyword evidence="3" id="KW-0456">Lyase</keyword>
<dbReference type="GO" id="GO:0006144">
    <property type="term" value="P:purine nucleobase metabolic process"/>
    <property type="evidence" value="ECO:0007669"/>
    <property type="project" value="UniProtKB-KW"/>
</dbReference>
<dbReference type="Pfam" id="PF04115">
    <property type="entry name" value="Ureidogly_lyase"/>
    <property type="match status" value="1"/>
</dbReference>
<dbReference type="CDD" id="cd20298">
    <property type="entry name" value="cupin_UAH"/>
    <property type="match status" value="1"/>
</dbReference>